<feature type="signal peptide" evidence="1">
    <location>
        <begin position="1"/>
        <end position="22"/>
    </location>
</feature>
<dbReference type="RefSeq" id="WP_204635482.1">
    <property type="nucleotide sequence ID" value="NZ_JADIKC010000003.1"/>
</dbReference>
<dbReference type="EMBL" id="JADIKC010000003">
    <property type="protein sequence ID" value="MBM7121064.1"/>
    <property type="molecule type" value="Genomic_DNA"/>
</dbReference>
<evidence type="ECO:0000313" key="4">
    <source>
        <dbReference type="Proteomes" id="UP001430065"/>
    </source>
</evidence>
<sequence length="148" mass="16031">MKSLLRIAVVAGLLLGSSAAFAAEVTPVGTWKTIDDETGKPKSIVKITDEGGELKATVIQVLQSEDGPHPICKACDGERKDKPVEGMNIMWGVHKDGDTWDGGKILNPHDGKIYKVKLQPSADGTKMTVRGYIGFSLLGKTQVWERQE</sequence>
<keyword evidence="1" id="KW-0732">Signal</keyword>
<dbReference type="InterPro" id="IPR019223">
    <property type="entry name" value="DUF2147"/>
</dbReference>
<name>A0ABS2JPW6_9GAMM</name>
<gene>
    <name evidence="3" type="ORF">ISP20_07810</name>
</gene>
<dbReference type="PANTHER" id="PTHR36919">
    <property type="entry name" value="BLR1215 PROTEIN"/>
    <property type="match status" value="1"/>
</dbReference>
<evidence type="ECO:0000313" key="3">
    <source>
        <dbReference type="EMBL" id="MBM7121064.1"/>
    </source>
</evidence>
<reference evidence="3 4" key="1">
    <citation type="submission" date="2020-10" db="EMBL/GenBank/DDBJ databases">
        <title>Phylogeny of dyella-like bacteria.</title>
        <authorList>
            <person name="Fu J."/>
        </authorList>
    </citation>
    <scope>NUCLEOTIDE SEQUENCE [LARGE SCALE GENOMIC DNA]</scope>
    <source>
        <strain evidence="3 4">THG-B117</strain>
    </source>
</reference>
<keyword evidence="4" id="KW-1185">Reference proteome</keyword>
<dbReference type="Pfam" id="PF09917">
    <property type="entry name" value="DUF2147"/>
    <property type="match status" value="1"/>
</dbReference>
<evidence type="ECO:0000259" key="2">
    <source>
        <dbReference type="Pfam" id="PF09917"/>
    </source>
</evidence>
<proteinExistence type="predicted"/>
<dbReference type="Gene3D" id="2.40.128.520">
    <property type="match status" value="1"/>
</dbReference>
<feature type="domain" description="DUF2147" evidence="2">
    <location>
        <begin position="29"/>
        <end position="146"/>
    </location>
</feature>
<dbReference type="PANTHER" id="PTHR36919:SF3">
    <property type="entry name" value="BLL5882 PROTEIN"/>
    <property type="match status" value="1"/>
</dbReference>
<accession>A0ABS2JPW6</accession>
<organism evidence="3 4">
    <name type="scientific">Dyella kyungheensis</name>
    <dbReference type="NCBI Taxonomy" id="1242174"/>
    <lineage>
        <taxon>Bacteria</taxon>
        <taxon>Pseudomonadati</taxon>
        <taxon>Pseudomonadota</taxon>
        <taxon>Gammaproteobacteria</taxon>
        <taxon>Lysobacterales</taxon>
        <taxon>Rhodanobacteraceae</taxon>
        <taxon>Dyella</taxon>
    </lineage>
</organism>
<feature type="chain" id="PRO_5046897341" evidence="1">
    <location>
        <begin position="23"/>
        <end position="148"/>
    </location>
</feature>
<comment type="caution">
    <text evidence="3">The sequence shown here is derived from an EMBL/GenBank/DDBJ whole genome shotgun (WGS) entry which is preliminary data.</text>
</comment>
<protein>
    <submittedName>
        <fullName evidence="3">DUF2147 domain-containing protein</fullName>
    </submittedName>
</protein>
<evidence type="ECO:0000256" key="1">
    <source>
        <dbReference type="SAM" id="SignalP"/>
    </source>
</evidence>
<dbReference type="Proteomes" id="UP001430065">
    <property type="component" value="Unassembled WGS sequence"/>
</dbReference>